<dbReference type="PATRIC" id="fig|33050.5.peg.4552"/>
<organism evidence="1 2">
    <name type="scientific">Sphingopyxis macrogoltabida</name>
    <name type="common">Sphingomonas macrogoltabidus</name>
    <dbReference type="NCBI Taxonomy" id="33050"/>
    <lineage>
        <taxon>Bacteria</taxon>
        <taxon>Pseudomonadati</taxon>
        <taxon>Pseudomonadota</taxon>
        <taxon>Alphaproteobacteria</taxon>
        <taxon>Sphingomonadales</taxon>
        <taxon>Sphingomonadaceae</taxon>
        <taxon>Sphingopyxis</taxon>
    </lineage>
</organism>
<dbReference type="KEGG" id="smag:AN936_21985"/>
<protein>
    <submittedName>
        <fullName evidence="1">Uncharacterized protein</fullName>
    </submittedName>
</protein>
<name>A0A0N9UHJ6_SPHMC</name>
<gene>
    <name evidence="1" type="ORF">AN936_21985</name>
</gene>
<dbReference type="Proteomes" id="UP000058074">
    <property type="component" value="Chromosome"/>
</dbReference>
<dbReference type="AlphaFoldDB" id="A0A0N9UHJ6"/>
<evidence type="ECO:0000313" key="2">
    <source>
        <dbReference type="Proteomes" id="UP000058074"/>
    </source>
</evidence>
<proteinExistence type="predicted"/>
<sequence length="156" mass="16920">MEMTPEFSNEAVKALVRDILRHFVGHGRAISWAALADSTWNGDGHVDTWERRLRSYVEADGPMMPLDTAMRIFSALPPSAFQRIARRMGFVTAPLRVELGTTVRHAVAACARFAANGAEALQDGHLSHVKLASLSHDAFELGPIINSIAGSGSALR</sequence>
<dbReference type="EMBL" id="CP012700">
    <property type="protein sequence ID" value="ALH82928.1"/>
    <property type="molecule type" value="Genomic_DNA"/>
</dbReference>
<accession>A0A0N9UHJ6</accession>
<evidence type="ECO:0000313" key="1">
    <source>
        <dbReference type="EMBL" id="ALH82928.1"/>
    </source>
</evidence>
<reference evidence="1 2" key="1">
    <citation type="journal article" date="2015" name="Genome Announc.">
        <title>Complete Genome Sequence of Polypropylene Glycol- and Polyethylene Glycol-Degrading Sphingopyxis macrogoltabida Strain EY-1.</title>
        <authorList>
            <person name="Ohtsubo Y."/>
            <person name="Nagata Y."/>
            <person name="Numata M."/>
            <person name="Tsuchikane K."/>
            <person name="Hosoyama A."/>
            <person name="Yamazoe A."/>
            <person name="Tsuda M."/>
            <person name="Fujita N."/>
            <person name="Kawai F."/>
        </authorList>
    </citation>
    <scope>NUCLEOTIDE SEQUENCE [LARGE SCALE GENOMIC DNA]</scope>
    <source>
        <strain evidence="1 2">EY-1</strain>
    </source>
</reference>